<dbReference type="InterPro" id="IPR013783">
    <property type="entry name" value="Ig-like_fold"/>
</dbReference>
<evidence type="ECO:0000313" key="5">
    <source>
        <dbReference type="Proteomes" id="UP000199022"/>
    </source>
</evidence>
<evidence type="ECO:0000313" key="4">
    <source>
        <dbReference type="EMBL" id="SFD14731.1"/>
    </source>
</evidence>
<dbReference type="InterPro" id="IPR008613">
    <property type="entry name" value="Excalibur_Ca-bd_domain"/>
</dbReference>
<dbReference type="EMBL" id="FOMD01000003">
    <property type="protein sequence ID" value="SFD14731.1"/>
    <property type="molecule type" value="Genomic_DNA"/>
</dbReference>
<feature type="region of interest" description="Disordered" evidence="1">
    <location>
        <begin position="96"/>
        <end position="142"/>
    </location>
</feature>
<dbReference type="GO" id="GO:0005975">
    <property type="term" value="P:carbohydrate metabolic process"/>
    <property type="evidence" value="ECO:0007669"/>
    <property type="project" value="UniProtKB-ARBA"/>
</dbReference>
<gene>
    <name evidence="4" type="ORF">SAMN05661030_2500</name>
</gene>
<proteinExistence type="predicted"/>
<feature type="transmembrane region" description="Helical" evidence="2">
    <location>
        <begin position="71"/>
        <end position="89"/>
    </location>
</feature>
<name>A0A1I1PXT9_9ACTN</name>
<keyword evidence="2" id="KW-0812">Transmembrane</keyword>
<keyword evidence="2" id="KW-1133">Transmembrane helix</keyword>
<feature type="region of interest" description="Disordered" evidence="1">
    <location>
        <begin position="277"/>
        <end position="297"/>
    </location>
</feature>
<dbReference type="Proteomes" id="UP000199022">
    <property type="component" value="Unassembled WGS sequence"/>
</dbReference>
<dbReference type="SMART" id="SM00894">
    <property type="entry name" value="Excalibur"/>
    <property type="match status" value="1"/>
</dbReference>
<dbReference type="RefSeq" id="WP_229827439.1">
    <property type="nucleotide sequence ID" value="NZ_BNAC01000001.1"/>
</dbReference>
<dbReference type="Pfam" id="PF05901">
    <property type="entry name" value="Excalibur"/>
    <property type="match status" value="1"/>
</dbReference>
<dbReference type="InterPro" id="IPR000601">
    <property type="entry name" value="PKD_dom"/>
</dbReference>
<dbReference type="SUPFAM" id="SSF49299">
    <property type="entry name" value="PKD domain"/>
    <property type="match status" value="1"/>
</dbReference>
<feature type="domain" description="PKD" evidence="3">
    <location>
        <begin position="144"/>
        <end position="221"/>
    </location>
</feature>
<sequence>MEQGSTDDAAHGPDRTIKVGAAVIGGLALLVLLTQGVGQALGVLGLAALVVGGAAAVRGRSRRLGIGSRRVAGGVVAAGLAVMTVGSAMTPSVPTDTAAADAAQTSAARTTSAPTSRSTSAPAERPFVAAPTTTTAPSPVLPPAPVLAMTCPSGGTNASPVYGQQISATGPFSVTITYGDGDSYTDDDQSLAAIFSHTYASPGSYLVRAVLTDVAGQTAAAECTYAWTAPAPRPAPAPAPASAPAPAVGGGSSSGSSSVYYQNCDAVRAAGAAPIYAGDPGFQAKFDRDGDGVGCEN</sequence>
<dbReference type="PROSITE" id="PS50093">
    <property type="entry name" value="PKD"/>
    <property type="match status" value="1"/>
</dbReference>
<evidence type="ECO:0000256" key="2">
    <source>
        <dbReference type="SAM" id="Phobius"/>
    </source>
</evidence>
<dbReference type="STRING" id="1225127.SAMN05661030_2500"/>
<feature type="compositionally biased region" description="Low complexity" evidence="1">
    <location>
        <begin position="96"/>
        <end position="138"/>
    </location>
</feature>
<protein>
    <submittedName>
        <fullName evidence="4">Excalibur calcium-binding domain-containing protein</fullName>
    </submittedName>
</protein>
<accession>A0A1I1PXT9</accession>
<keyword evidence="5" id="KW-1185">Reference proteome</keyword>
<keyword evidence="2" id="KW-0472">Membrane</keyword>
<feature type="transmembrane region" description="Helical" evidence="2">
    <location>
        <begin position="40"/>
        <end position="59"/>
    </location>
</feature>
<evidence type="ECO:0000259" key="3">
    <source>
        <dbReference type="PROSITE" id="PS50093"/>
    </source>
</evidence>
<reference evidence="5" key="1">
    <citation type="submission" date="2016-10" db="EMBL/GenBank/DDBJ databases">
        <authorList>
            <person name="Varghese N."/>
            <person name="Submissions S."/>
        </authorList>
    </citation>
    <scope>NUCLEOTIDE SEQUENCE [LARGE SCALE GENOMIC DNA]</scope>
    <source>
        <strain evidence="5">DSM 45962</strain>
    </source>
</reference>
<dbReference type="Gene3D" id="2.60.40.10">
    <property type="entry name" value="Immunoglobulins"/>
    <property type="match status" value="1"/>
</dbReference>
<dbReference type="AlphaFoldDB" id="A0A1I1PXT9"/>
<evidence type="ECO:0000256" key="1">
    <source>
        <dbReference type="SAM" id="MobiDB-lite"/>
    </source>
</evidence>
<organism evidence="4 5">
    <name type="scientific">Klenkia taihuensis</name>
    <dbReference type="NCBI Taxonomy" id="1225127"/>
    <lineage>
        <taxon>Bacteria</taxon>
        <taxon>Bacillati</taxon>
        <taxon>Actinomycetota</taxon>
        <taxon>Actinomycetes</taxon>
        <taxon>Geodermatophilales</taxon>
        <taxon>Geodermatophilaceae</taxon>
        <taxon>Klenkia</taxon>
    </lineage>
</organism>
<dbReference type="InterPro" id="IPR035986">
    <property type="entry name" value="PKD_dom_sf"/>
</dbReference>